<dbReference type="OrthoDB" id="3266505at2759"/>
<dbReference type="STRING" id="306901.Q2GQ23"/>
<proteinExistence type="predicted"/>
<dbReference type="GO" id="GO:0006351">
    <property type="term" value="P:DNA-templated transcription"/>
    <property type="evidence" value="ECO:0007669"/>
    <property type="project" value="InterPro"/>
</dbReference>
<dbReference type="HOGENOM" id="CLU_011099_3_1_1"/>
<dbReference type="GO" id="GO:0003700">
    <property type="term" value="F:DNA-binding transcription factor activity"/>
    <property type="evidence" value="ECO:0007669"/>
    <property type="project" value="InterPro"/>
</dbReference>
<dbReference type="RefSeq" id="XP_001227858.1">
    <property type="nucleotide sequence ID" value="XM_001227857.1"/>
</dbReference>
<keyword evidence="1" id="KW-0539">Nucleus</keyword>
<reference evidence="5" key="1">
    <citation type="journal article" date="2015" name="Genome Announc.">
        <title>Draft genome sequence of the cellulolytic fungus Chaetomium globosum.</title>
        <authorList>
            <person name="Cuomo C.A."/>
            <person name="Untereiner W.A."/>
            <person name="Ma L.-J."/>
            <person name="Grabherr M."/>
            <person name="Birren B.W."/>
        </authorList>
    </citation>
    <scope>NUCLEOTIDE SEQUENCE [LARGE SCALE GENOMIC DNA]</scope>
    <source>
        <strain evidence="5">ATCC 6205 / CBS 148.51 / DSM 1962 / NBRC 6347 / NRRL 1970</strain>
    </source>
</reference>
<organism evidence="4 5">
    <name type="scientific">Chaetomium globosum (strain ATCC 6205 / CBS 148.51 / DSM 1962 / NBRC 6347 / NRRL 1970)</name>
    <name type="common">Soil fungus</name>
    <dbReference type="NCBI Taxonomy" id="306901"/>
    <lineage>
        <taxon>Eukaryota</taxon>
        <taxon>Fungi</taxon>
        <taxon>Dikarya</taxon>
        <taxon>Ascomycota</taxon>
        <taxon>Pezizomycotina</taxon>
        <taxon>Sordariomycetes</taxon>
        <taxon>Sordariomycetidae</taxon>
        <taxon>Sordariales</taxon>
        <taxon>Chaetomiaceae</taxon>
        <taxon>Chaetomium</taxon>
    </lineage>
</organism>
<accession>Q2GQ23</accession>
<dbReference type="InterPro" id="IPR007219">
    <property type="entry name" value="XnlR_reg_dom"/>
</dbReference>
<dbReference type="OMA" id="THPMYLV"/>
<keyword evidence="5" id="KW-1185">Reference proteome</keyword>
<dbReference type="GO" id="GO:0003677">
    <property type="term" value="F:DNA binding"/>
    <property type="evidence" value="ECO:0007669"/>
    <property type="project" value="InterPro"/>
</dbReference>
<evidence type="ECO:0000313" key="4">
    <source>
        <dbReference type="EMBL" id="EAQ83527.1"/>
    </source>
</evidence>
<evidence type="ECO:0000256" key="1">
    <source>
        <dbReference type="ARBA" id="ARBA00023242"/>
    </source>
</evidence>
<dbReference type="InParanoid" id="Q2GQ23"/>
<feature type="region of interest" description="Disordered" evidence="2">
    <location>
        <begin position="80"/>
        <end position="114"/>
    </location>
</feature>
<dbReference type="GO" id="GO:0008270">
    <property type="term" value="F:zinc ion binding"/>
    <property type="evidence" value="ECO:0007669"/>
    <property type="project" value="InterPro"/>
</dbReference>
<evidence type="ECO:0000256" key="2">
    <source>
        <dbReference type="SAM" id="MobiDB-lite"/>
    </source>
</evidence>
<evidence type="ECO:0000313" key="5">
    <source>
        <dbReference type="Proteomes" id="UP000001056"/>
    </source>
</evidence>
<dbReference type="EMBL" id="CH408035">
    <property type="protein sequence ID" value="EAQ83527.1"/>
    <property type="molecule type" value="Genomic_DNA"/>
</dbReference>
<dbReference type="PANTHER" id="PTHR46910">
    <property type="entry name" value="TRANSCRIPTION FACTOR PDR1"/>
    <property type="match status" value="1"/>
</dbReference>
<dbReference type="CDD" id="cd12148">
    <property type="entry name" value="fungal_TF_MHR"/>
    <property type="match status" value="1"/>
</dbReference>
<dbReference type="GeneID" id="4396294"/>
<feature type="compositionally biased region" description="Low complexity" evidence="2">
    <location>
        <begin position="98"/>
        <end position="114"/>
    </location>
</feature>
<evidence type="ECO:0000259" key="3">
    <source>
        <dbReference type="Pfam" id="PF04082"/>
    </source>
</evidence>
<dbReference type="eggNOG" id="ENOG502QZJZ">
    <property type="taxonomic scope" value="Eukaryota"/>
</dbReference>
<dbReference type="Proteomes" id="UP000001056">
    <property type="component" value="Unassembled WGS sequence"/>
</dbReference>
<dbReference type="InterPro" id="IPR050987">
    <property type="entry name" value="AtrR-like"/>
</dbReference>
<protein>
    <recommendedName>
        <fullName evidence="3">Xylanolytic transcriptional activator regulatory domain-containing protein</fullName>
    </recommendedName>
</protein>
<dbReference type="VEuPathDB" id="FungiDB:CHGG_09931"/>
<sequence length="657" mass="72196">MAPDTPPARKTRGPRVSRENCDAMAKRLLARHVPIGVIAVFIRPLRDCAGLERAICSKQRIEALEWRLAALESRLRRESRTDLSETALRSPESLVSGTQASHTSHASQASSSPPHTADITAFGGFMPPFHQLSPQFTIEESSKPLDRIVLSPLRVEGPELGLIEQFLGDVCAELPFMGIQWFIDQMRLPSTHAAGVPEAWWQGITNALVANVTYFKTSKTPFREVAAYAWTFFRNAYAVLPELILHGNSLGAVQAILAMAMFMRQSADTRATALLFSLAVRMELSAGIDVKAASERNPDPVDEENRNRLFWATFILDMDMAVNTGLPPVHTEEVVTADRPGGHCLKHGSLNPADALSHGGWGDIVFRLRAELAGIQRRIATQFTAPDQAELFALEAEIEAWSLRVPISIRPDWPDKPQTIGSDEAADVSVAMLHLAYYNSVTMIYWAAIRHAKSQIVEPAPALDPPHGPVQDDRMSGHKSVARAASRATICAISRFPTQVFPELWRALYHPVAASIALLALVCKEPTHPEAQGDLLLLGWFAGYLERMVRDEGYDLERMRDGICTFEKVASHAVSAAMASDMPVNPALWPLNVASGHTGKASNFCFMSNTPNRDLDNAKQLADIMGLQWGKNDYGPFVPDSLMPATYGFAFGSSGFR</sequence>
<feature type="domain" description="Xylanolytic transcriptional activator regulatory" evidence="3">
    <location>
        <begin position="217"/>
        <end position="331"/>
    </location>
</feature>
<dbReference type="Pfam" id="PF04082">
    <property type="entry name" value="Fungal_trans"/>
    <property type="match status" value="1"/>
</dbReference>
<dbReference type="AlphaFoldDB" id="Q2GQ23"/>
<dbReference type="PANTHER" id="PTHR46910:SF25">
    <property type="entry name" value="ABC-TRANSPORTER-REGULATING TRANSCRIPTION FACTOR"/>
    <property type="match status" value="1"/>
</dbReference>
<name>Q2GQ23_CHAGB</name>
<gene>
    <name evidence="4" type="ORF">CHGG_09931</name>
</gene>